<organism evidence="1 2">
    <name type="scientific">Suillus fuscotomentosus</name>
    <dbReference type="NCBI Taxonomy" id="1912939"/>
    <lineage>
        <taxon>Eukaryota</taxon>
        <taxon>Fungi</taxon>
        <taxon>Dikarya</taxon>
        <taxon>Basidiomycota</taxon>
        <taxon>Agaricomycotina</taxon>
        <taxon>Agaricomycetes</taxon>
        <taxon>Agaricomycetidae</taxon>
        <taxon>Boletales</taxon>
        <taxon>Suillineae</taxon>
        <taxon>Suillaceae</taxon>
        <taxon>Suillus</taxon>
    </lineage>
</organism>
<dbReference type="Gene3D" id="2.130.10.10">
    <property type="entry name" value="YVTN repeat-like/Quinoprotein amine dehydrogenase"/>
    <property type="match status" value="1"/>
</dbReference>
<name>A0AAD4HE85_9AGAM</name>
<dbReference type="RefSeq" id="XP_041218929.1">
    <property type="nucleotide sequence ID" value="XM_041369073.1"/>
</dbReference>
<dbReference type="InterPro" id="IPR015943">
    <property type="entry name" value="WD40/YVTN_repeat-like_dom_sf"/>
</dbReference>
<proteinExistence type="predicted"/>
<dbReference type="InterPro" id="IPR036322">
    <property type="entry name" value="WD40_repeat_dom_sf"/>
</dbReference>
<dbReference type="EMBL" id="JABBWK010000101">
    <property type="protein sequence ID" value="KAG1893353.1"/>
    <property type="molecule type" value="Genomic_DNA"/>
</dbReference>
<keyword evidence="2" id="KW-1185">Reference proteome</keyword>
<sequence>MSAYIYKIVLIRLCKEYIQEVLGIHEGCGFLGAWLELGTGPTHSQAVNGGKRLGSAWLELDAGLTHSHPANDRFNLYQHGSCSNEDRHTHILQTLGDDFNQHGSSATRDQHTHILRTMGNDLYQHGSCLNEDRHTHVLRMLGAGSEHKTLRLWDLKTGVVLKRMEGHHSEVLELAVSRVGNLIASGDSRGERTL</sequence>
<evidence type="ECO:0000313" key="2">
    <source>
        <dbReference type="Proteomes" id="UP001195769"/>
    </source>
</evidence>
<dbReference type="SUPFAM" id="SSF50978">
    <property type="entry name" value="WD40 repeat-like"/>
    <property type="match status" value="1"/>
</dbReference>
<accession>A0AAD4HE85</accession>
<evidence type="ECO:0000313" key="1">
    <source>
        <dbReference type="EMBL" id="KAG1893353.1"/>
    </source>
</evidence>
<dbReference type="GeneID" id="64663371"/>
<comment type="caution">
    <text evidence="1">The sequence shown here is derived from an EMBL/GenBank/DDBJ whole genome shotgun (WGS) entry which is preliminary data.</text>
</comment>
<protein>
    <submittedName>
        <fullName evidence="1">Uncharacterized protein</fullName>
    </submittedName>
</protein>
<dbReference type="Proteomes" id="UP001195769">
    <property type="component" value="Unassembled WGS sequence"/>
</dbReference>
<gene>
    <name evidence="1" type="ORF">F5891DRAFT_1207546</name>
</gene>
<reference evidence="1" key="1">
    <citation type="journal article" date="2020" name="New Phytol.">
        <title>Comparative genomics reveals dynamic genome evolution in host specialist ectomycorrhizal fungi.</title>
        <authorList>
            <person name="Lofgren L.A."/>
            <person name="Nguyen N.H."/>
            <person name="Vilgalys R."/>
            <person name="Ruytinx J."/>
            <person name="Liao H.L."/>
            <person name="Branco S."/>
            <person name="Kuo A."/>
            <person name="LaButti K."/>
            <person name="Lipzen A."/>
            <person name="Andreopoulos W."/>
            <person name="Pangilinan J."/>
            <person name="Riley R."/>
            <person name="Hundley H."/>
            <person name="Na H."/>
            <person name="Barry K."/>
            <person name="Grigoriev I.V."/>
            <person name="Stajich J.E."/>
            <person name="Kennedy P.G."/>
        </authorList>
    </citation>
    <scope>NUCLEOTIDE SEQUENCE</scope>
    <source>
        <strain evidence="1">FC203</strain>
    </source>
</reference>
<dbReference type="AlphaFoldDB" id="A0AAD4HE85"/>